<evidence type="ECO:0000256" key="3">
    <source>
        <dbReference type="SAM" id="MobiDB-lite"/>
    </source>
</evidence>
<evidence type="ECO:0000259" key="4">
    <source>
        <dbReference type="Pfam" id="PF09598"/>
    </source>
</evidence>
<keyword evidence="6" id="KW-1185">Reference proteome</keyword>
<feature type="compositionally biased region" description="Basic and acidic residues" evidence="3">
    <location>
        <begin position="232"/>
        <end position="241"/>
    </location>
</feature>
<dbReference type="AlphaFoldDB" id="A0A9P8P7I4"/>
<dbReference type="GeneID" id="70235467"/>
<evidence type="ECO:0000313" key="6">
    <source>
        <dbReference type="Proteomes" id="UP000769157"/>
    </source>
</evidence>
<dbReference type="OrthoDB" id="5426471at2759"/>
<feature type="compositionally biased region" description="Basic and acidic residues" evidence="3">
    <location>
        <begin position="88"/>
        <end position="129"/>
    </location>
</feature>
<dbReference type="EMBL" id="JAEUBE010000255">
    <property type="protein sequence ID" value="KAH3666506.1"/>
    <property type="molecule type" value="Genomic_DNA"/>
</dbReference>
<gene>
    <name evidence="5" type="ORF">OGAPHI_003502</name>
</gene>
<protein>
    <recommendedName>
        <fullName evidence="4">STM1-like N-terminal domain-containing protein</fullName>
    </recommendedName>
</protein>
<evidence type="ECO:0000256" key="2">
    <source>
        <dbReference type="ARBA" id="ARBA00022490"/>
    </source>
</evidence>
<sequence>MSNNKHSTLNDTDLAGIGKLTKQNLYALLGNDVSDDEGEVLAPKEIVKKSTSSKKVDAPPPSADKSKAKKNKKPSATGNEAGLKLKNKNTEVEPPKSTDRRTAKSKSFDKHSRTGKTETAKSQKTKLGDEVDAQVEGEADAQEELSEEGEEVEKPVYKTLDDYFNELQVQQTGLSAKPKRAANQGAQDKWTNDELLVKEKEVLFEPTGLKQSKQKAKKVKQFVDVEVIVADEIREPRERPARNTNSRGGNRAPKGKGAKPAPRKVALNDKNFPAL</sequence>
<feature type="region of interest" description="Disordered" evidence="3">
    <location>
        <begin position="32"/>
        <end position="157"/>
    </location>
</feature>
<dbReference type="Gene3D" id="6.10.140.1040">
    <property type="match status" value="1"/>
</dbReference>
<dbReference type="Proteomes" id="UP000769157">
    <property type="component" value="Unassembled WGS sequence"/>
</dbReference>
<feature type="compositionally biased region" description="Acidic residues" evidence="3">
    <location>
        <begin position="130"/>
        <end position="151"/>
    </location>
</feature>
<feature type="region of interest" description="Disordered" evidence="3">
    <location>
        <begin position="232"/>
        <end position="275"/>
    </location>
</feature>
<organism evidence="5 6">
    <name type="scientific">Ogataea philodendri</name>
    <dbReference type="NCBI Taxonomy" id="1378263"/>
    <lineage>
        <taxon>Eukaryota</taxon>
        <taxon>Fungi</taxon>
        <taxon>Dikarya</taxon>
        <taxon>Ascomycota</taxon>
        <taxon>Saccharomycotina</taxon>
        <taxon>Pichiomycetes</taxon>
        <taxon>Pichiales</taxon>
        <taxon>Pichiaceae</taxon>
        <taxon>Ogataea</taxon>
    </lineage>
</organism>
<reference evidence="5" key="1">
    <citation type="journal article" date="2021" name="Open Biol.">
        <title>Shared evolutionary footprints suggest mitochondrial oxidative damage underlies multiple complex I losses in fungi.</title>
        <authorList>
            <person name="Schikora-Tamarit M.A."/>
            <person name="Marcet-Houben M."/>
            <person name="Nosek J."/>
            <person name="Gabaldon T."/>
        </authorList>
    </citation>
    <scope>NUCLEOTIDE SEQUENCE</scope>
    <source>
        <strain evidence="5">CBS6075</strain>
    </source>
</reference>
<comment type="subcellular location">
    <subcellularLocation>
        <location evidence="1">Cytoplasm</location>
    </subcellularLocation>
</comment>
<comment type="caution">
    <text evidence="5">The sequence shown here is derived from an EMBL/GenBank/DDBJ whole genome shotgun (WGS) entry which is preliminary data.</text>
</comment>
<proteinExistence type="predicted"/>
<evidence type="ECO:0000256" key="1">
    <source>
        <dbReference type="ARBA" id="ARBA00004496"/>
    </source>
</evidence>
<feature type="domain" description="STM1-like N-terminal" evidence="4">
    <location>
        <begin position="22"/>
        <end position="77"/>
    </location>
</feature>
<evidence type="ECO:0000313" key="5">
    <source>
        <dbReference type="EMBL" id="KAH3666506.1"/>
    </source>
</evidence>
<accession>A0A9P8P7I4</accession>
<dbReference type="InterPro" id="IPR019084">
    <property type="entry name" value="STM1-like_N"/>
</dbReference>
<dbReference type="GO" id="GO:0005737">
    <property type="term" value="C:cytoplasm"/>
    <property type="evidence" value="ECO:0007669"/>
    <property type="project" value="UniProtKB-SubCell"/>
</dbReference>
<keyword evidence="2" id="KW-0963">Cytoplasm</keyword>
<reference evidence="5" key="2">
    <citation type="submission" date="2021-01" db="EMBL/GenBank/DDBJ databases">
        <authorList>
            <person name="Schikora-Tamarit M.A."/>
        </authorList>
    </citation>
    <scope>NUCLEOTIDE SEQUENCE</scope>
    <source>
        <strain evidence="5">CBS6075</strain>
    </source>
</reference>
<name>A0A9P8P7I4_9ASCO</name>
<dbReference type="RefSeq" id="XP_046061637.1">
    <property type="nucleotide sequence ID" value="XM_046204484.1"/>
</dbReference>
<dbReference type="Pfam" id="PF09598">
    <property type="entry name" value="Stm1_N"/>
    <property type="match status" value="1"/>
</dbReference>